<dbReference type="AlphaFoldDB" id="A0A7W7VKK4"/>
<dbReference type="Gene3D" id="3.90.1530.10">
    <property type="entry name" value="Conserved hypothetical protein from pyrococcus furiosus pfu- 392566-001, ParB domain"/>
    <property type="match status" value="1"/>
</dbReference>
<gene>
    <name evidence="3" type="ORF">FHS44_000705</name>
</gene>
<proteinExistence type="predicted"/>
<dbReference type="Pfam" id="PF02195">
    <property type="entry name" value="ParB_N"/>
    <property type="match status" value="1"/>
</dbReference>
<feature type="region of interest" description="Disordered" evidence="1">
    <location>
        <begin position="145"/>
        <end position="168"/>
    </location>
</feature>
<dbReference type="CDD" id="cd16387">
    <property type="entry name" value="ParB_N_Srx"/>
    <property type="match status" value="1"/>
</dbReference>
<feature type="region of interest" description="Disordered" evidence="1">
    <location>
        <begin position="200"/>
        <end position="262"/>
    </location>
</feature>
<evidence type="ECO:0000256" key="1">
    <source>
        <dbReference type="SAM" id="MobiDB-lite"/>
    </source>
</evidence>
<evidence type="ECO:0000313" key="4">
    <source>
        <dbReference type="Proteomes" id="UP000552644"/>
    </source>
</evidence>
<dbReference type="EMBL" id="JACHJP010000001">
    <property type="protein sequence ID" value="MBB4913633.1"/>
    <property type="molecule type" value="Genomic_DNA"/>
</dbReference>
<feature type="domain" description="ParB-like N-terminal" evidence="2">
    <location>
        <begin position="13"/>
        <end position="97"/>
    </location>
</feature>
<dbReference type="SMART" id="SM00470">
    <property type="entry name" value="ParB"/>
    <property type="match status" value="1"/>
</dbReference>
<dbReference type="Proteomes" id="UP000552644">
    <property type="component" value="Unassembled WGS sequence"/>
</dbReference>
<organism evidence="3 4">
    <name type="scientific">Streptosporangium saharense</name>
    <dbReference type="NCBI Taxonomy" id="1706840"/>
    <lineage>
        <taxon>Bacteria</taxon>
        <taxon>Bacillati</taxon>
        <taxon>Actinomycetota</taxon>
        <taxon>Actinomycetes</taxon>
        <taxon>Streptosporangiales</taxon>
        <taxon>Streptosporangiaceae</taxon>
        <taxon>Streptosporangium</taxon>
    </lineage>
</organism>
<evidence type="ECO:0000259" key="2">
    <source>
        <dbReference type="SMART" id="SM00470"/>
    </source>
</evidence>
<dbReference type="InterPro" id="IPR003115">
    <property type="entry name" value="ParB_N"/>
</dbReference>
<protein>
    <submittedName>
        <fullName evidence="3">ParB-like chromosome segregation protein Spo0J</fullName>
    </submittedName>
</protein>
<accession>A0A7W7VKK4</accession>
<reference evidence="3 4" key="1">
    <citation type="submission" date="2020-08" db="EMBL/GenBank/DDBJ databases">
        <title>Genomic Encyclopedia of Type Strains, Phase III (KMG-III): the genomes of soil and plant-associated and newly described type strains.</title>
        <authorList>
            <person name="Whitman W."/>
        </authorList>
    </citation>
    <scope>NUCLEOTIDE SEQUENCE [LARGE SCALE GENOMIC DNA]</scope>
    <source>
        <strain evidence="3 4">CECT 8840</strain>
    </source>
</reference>
<keyword evidence="4" id="KW-1185">Reference proteome</keyword>
<name>A0A7W7VKK4_9ACTN</name>
<dbReference type="SUPFAM" id="SSF110849">
    <property type="entry name" value="ParB/Sulfiredoxin"/>
    <property type="match status" value="1"/>
</dbReference>
<comment type="caution">
    <text evidence="3">The sequence shown here is derived from an EMBL/GenBank/DDBJ whole genome shotgun (WGS) entry which is preliminary data.</text>
</comment>
<feature type="compositionally biased region" description="Basic and acidic residues" evidence="1">
    <location>
        <begin position="201"/>
        <end position="211"/>
    </location>
</feature>
<evidence type="ECO:0000313" key="3">
    <source>
        <dbReference type="EMBL" id="MBB4913633.1"/>
    </source>
</evidence>
<feature type="compositionally biased region" description="Basic and acidic residues" evidence="1">
    <location>
        <begin position="150"/>
        <end position="164"/>
    </location>
</feature>
<sequence length="329" mass="36514">MDEDYRSRLSEVQTVPVRELLSADTPRSGGEDLQHVRLLSSVETALPPVIVHRSTRRIVDGMHRLRAAMLRGDETISVRFFDGDEREAFVVAVKENITHGLPLSADDRAAAAVRIVRTYPHWSDRMIAKVAGLSARTVSGIRRTALPEDASPKARLGNDGRVRPLDSSTGRIRAAELLTKEPRASLRKVAEQAGISPGTVRDVRNRLERGEGPLPGLRRSVDARPASASRERPVTADIPLPDTAPESPPRRRSSLKTLIRDPSLRSREHGRLLLRMLSVNAQLTSIREQLVAVIPEHRISQVSQLARESAAAWTEFAERLERRTARPKA</sequence>
<dbReference type="InterPro" id="IPR036086">
    <property type="entry name" value="ParB/Sulfiredoxin_sf"/>
</dbReference>
<dbReference type="Pfam" id="PF13412">
    <property type="entry name" value="HTH_24"/>
    <property type="match status" value="1"/>
</dbReference>
<dbReference type="RefSeq" id="WP_184712386.1">
    <property type="nucleotide sequence ID" value="NZ_JACHJP010000001.1"/>
</dbReference>